<feature type="transmembrane region" description="Helical" evidence="8">
    <location>
        <begin position="242"/>
        <end position="264"/>
    </location>
</feature>
<feature type="transmembrane region" description="Helical" evidence="8">
    <location>
        <begin position="55"/>
        <end position="84"/>
    </location>
</feature>
<evidence type="ECO:0000256" key="7">
    <source>
        <dbReference type="ARBA" id="ARBA00023136"/>
    </source>
</evidence>
<sequence>MPPAPVRPPAPPEAGEPARDRWVALAVALPPALLTLALCLYGIQQRQLWRDEHASWWAATLSWGDLGALTANMDLVLAPYYVLLHLWVSVFGDSEAALRIPSALAMAGAAAMVALLGRRLLTPRLGALGGLLFAVCPSITWYGQDARPYAFAVLAAAGSTLLLTRIVERPAGPAATAPGGRPLPLRKDPAVLAWVGYAATVVGMGLTHLVTLMILPGHLLLVVQRARRSRAGSARWVLPVRWAVAMAAAVLLLSPLLLLGAGQSGQIAWNDRDWDDLGQLLTDLAGSAGLGWTLLLAGVIGAVSLLVLRQPVGLLACWAVVPVLVTVLTAHWLHLFLARYLLFTVPAWTLLAAAVVGRLPGLVSQLTASHTPPRWVVGPVPLVVAFAVVAVVAWPSQSEVRDDLPGEMDARAGARVISAGLQPGDGVIFDPSSSMRRALAYELRGLPAPKDTLLSVTPEEAGSFGALECEEPARCMAGVQRIWLLVGAADKRPYGGVSDKVAKELKQFHTVRTEKVPNLRLVLLERNKGKG</sequence>
<evidence type="ECO:0000256" key="5">
    <source>
        <dbReference type="ARBA" id="ARBA00022692"/>
    </source>
</evidence>
<reference evidence="10" key="2">
    <citation type="submission" date="2020-09" db="EMBL/GenBank/DDBJ databases">
        <authorList>
            <person name="Sun Q."/>
            <person name="Ohkuma M."/>
        </authorList>
    </citation>
    <scope>NUCLEOTIDE SEQUENCE</scope>
    <source>
        <strain evidence="10">JCM 4646</strain>
    </source>
</reference>
<dbReference type="InterPro" id="IPR050297">
    <property type="entry name" value="LipidA_mod_glycosyltrf_83"/>
</dbReference>
<gene>
    <name evidence="10" type="ORF">GCM10018781_09500</name>
</gene>
<feature type="domain" description="Glycosyltransferase RgtA/B/C/D-like" evidence="9">
    <location>
        <begin position="83"/>
        <end position="170"/>
    </location>
</feature>
<reference evidence="10" key="1">
    <citation type="journal article" date="2014" name="Int. J. Syst. Evol. Microbiol.">
        <title>Complete genome sequence of Corynebacterium casei LMG S-19264T (=DSM 44701T), isolated from a smear-ripened cheese.</title>
        <authorList>
            <consortium name="US DOE Joint Genome Institute (JGI-PGF)"/>
            <person name="Walter F."/>
            <person name="Albersmeier A."/>
            <person name="Kalinowski J."/>
            <person name="Ruckert C."/>
        </authorList>
    </citation>
    <scope>NUCLEOTIDE SEQUENCE</scope>
    <source>
        <strain evidence="10">JCM 4646</strain>
    </source>
</reference>
<dbReference type="GO" id="GO:0009103">
    <property type="term" value="P:lipopolysaccharide biosynthetic process"/>
    <property type="evidence" value="ECO:0007669"/>
    <property type="project" value="UniProtKB-ARBA"/>
</dbReference>
<keyword evidence="11" id="KW-1185">Reference proteome</keyword>
<protein>
    <recommendedName>
        <fullName evidence="9">Glycosyltransferase RgtA/B/C/D-like domain-containing protein</fullName>
    </recommendedName>
</protein>
<evidence type="ECO:0000256" key="3">
    <source>
        <dbReference type="ARBA" id="ARBA00022676"/>
    </source>
</evidence>
<proteinExistence type="predicted"/>
<dbReference type="GO" id="GO:0005886">
    <property type="term" value="C:plasma membrane"/>
    <property type="evidence" value="ECO:0007669"/>
    <property type="project" value="UniProtKB-SubCell"/>
</dbReference>
<accession>A0A919FDN1</accession>
<dbReference type="AlphaFoldDB" id="A0A919FDN1"/>
<evidence type="ECO:0000259" key="9">
    <source>
        <dbReference type="Pfam" id="PF13231"/>
    </source>
</evidence>
<feature type="transmembrane region" description="Helical" evidence="8">
    <location>
        <begin position="125"/>
        <end position="143"/>
    </location>
</feature>
<feature type="transmembrane region" description="Helical" evidence="8">
    <location>
        <begin position="22"/>
        <end position="43"/>
    </location>
</feature>
<evidence type="ECO:0000256" key="6">
    <source>
        <dbReference type="ARBA" id="ARBA00022989"/>
    </source>
</evidence>
<evidence type="ECO:0000256" key="4">
    <source>
        <dbReference type="ARBA" id="ARBA00022679"/>
    </source>
</evidence>
<keyword evidence="2" id="KW-1003">Cell membrane</keyword>
<organism evidence="10 11">
    <name type="scientific">Kitasatospora indigofera</name>
    <dbReference type="NCBI Taxonomy" id="67307"/>
    <lineage>
        <taxon>Bacteria</taxon>
        <taxon>Bacillati</taxon>
        <taxon>Actinomycetota</taxon>
        <taxon>Actinomycetes</taxon>
        <taxon>Kitasatosporales</taxon>
        <taxon>Streptomycetaceae</taxon>
        <taxon>Kitasatospora</taxon>
    </lineage>
</organism>
<evidence type="ECO:0000256" key="1">
    <source>
        <dbReference type="ARBA" id="ARBA00004651"/>
    </source>
</evidence>
<evidence type="ECO:0000256" key="2">
    <source>
        <dbReference type="ARBA" id="ARBA00022475"/>
    </source>
</evidence>
<comment type="subcellular location">
    <subcellularLocation>
        <location evidence="1">Cell membrane</location>
        <topology evidence="1">Multi-pass membrane protein</topology>
    </subcellularLocation>
</comment>
<evidence type="ECO:0000313" key="11">
    <source>
        <dbReference type="Proteomes" id="UP000617734"/>
    </source>
</evidence>
<name>A0A919FDN1_9ACTN</name>
<evidence type="ECO:0000256" key="8">
    <source>
        <dbReference type="SAM" id="Phobius"/>
    </source>
</evidence>
<feature type="transmembrane region" description="Helical" evidence="8">
    <location>
        <begin position="191"/>
        <end position="221"/>
    </location>
</feature>
<keyword evidence="5 8" id="KW-0812">Transmembrane</keyword>
<dbReference type="Pfam" id="PF13231">
    <property type="entry name" value="PMT_2"/>
    <property type="match status" value="1"/>
</dbReference>
<evidence type="ECO:0000313" key="10">
    <source>
        <dbReference type="EMBL" id="GHH62000.1"/>
    </source>
</evidence>
<keyword evidence="6 8" id="KW-1133">Transmembrane helix</keyword>
<dbReference type="InterPro" id="IPR038731">
    <property type="entry name" value="RgtA/B/C-like"/>
</dbReference>
<feature type="transmembrane region" description="Helical" evidence="8">
    <location>
        <begin position="315"/>
        <end position="334"/>
    </location>
</feature>
<keyword evidence="3" id="KW-0328">Glycosyltransferase</keyword>
<feature type="transmembrane region" description="Helical" evidence="8">
    <location>
        <begin position="340"/>
        <end position="363"/>
    </location>
</feature>
<keyword evidence="7 8" id="KW-0472">Membrane</keyword>
<feature type="transmembrane region" description="Helical" evidence="8">
    <location>
        <begin position="96"/>
        <end position="116"/>
    </location>
</feature>
<comment type="caution">
    <text evidence="10">The sequence shown here is derived from an EMBL/GenBank/DDBJ whole genome shotgun (WGS) entry which is preliminary data.</text>
</comment>
<keyword evidence="4" id="KW-0808">Transferase</keyword>
<dbReference type="EMBL" id="BNBO01000003">
    <property type="protein sequence ID" value="GHH62000.1"/>
    <property type="molecule type" value="Genomic_DNA"/>
</dbReference>
<dbReference type="GO" id="GO:0016763">
    <property type="term" value="F:pentosyltransferase activity"/>
    <property type="evidence" value="ECO:0007669"/>
    <property type="project" value="TreeGrafter"/>
</dbReference>
<dbReference type="PANTHER" id="PTHR33908">
    <property type="entry name" value="MANNOSYLTRANSFERASE YKCB-RELATED"/>
    <property type="match status" value="1"/>
</dbReference>
<dbReference type="Proteomes" id="UP000617734">
    <property type="component" value="Unassembled WGS sequence"/>
</dbReference>
<feature type="transmembrane region" description="Helical" evidence="8">
    <location>
        <begin position="284"/>
        <end position="308"/>
    </location>
</feature>
<feature type="transmembrane region" description="Helical" evidence="8">
    <location>
        <begin position="375"/>
        <end position="394"/>
    </location>
</feature>
<dbReference type="PANTHER" id="PTHR33908:SF11">
    <property type="entry name" value="MEMBRANE PROTEIN"/>
    <property type="match status" value="1"/>
</dbReference>